<dbReference type="AlphaFoldDB" id="A0A1I3DYK5"/>
<sequence>MSMCSVAPHHGGGSSVVRTSEVVSKASLGARRHAWFQLRQGCGRINVRKRRMGQLGRIFVMLSWLLVFIPHACVMAEELDGTGFTFPGEDPSEKLVEMESPDALSETSLHGMLEQSKQIMENLERANELAAELQVRLGRVWSVGSYSHSPANAAVAAPAGMPNVGKVYLIVAADTRPMSGGTANAIRSGTRNNADTITRLVKGQTKAKFNGADVDILARSSSLLDSNFNRQRLLSEIQGVPSTVDDVIFVYIACHGAFAVPSNFPVFQMPLDSQHASGTSDRLISRREIISALAAKQSRQWILISDSCASTIRATPQLELAEVATAFPSEPTTNALAKLLFFHRGSVDINGCSPAPATMNDRQENANRGQIGIYSTGSDASGYFTSVFARACLCLSKDPPSWSALLNDSNRRLNETVKFGVQVNGISGPVTRQTAIHFSH</sequence>
<name>A0A1I3DYK5_9PLAN</name>
<keyword evidence="1" id="KW-1133">Transmembrane helix</keyword>
<proteinExistence type="predicted"/>
<keyword evidence="1" id="KW-0812">Transmembrane</keyword>
<evidence type="ECO:0000256" key="1">
    <source>
        <dbReference type="SAM" id="Phobius"/>
    </source>
</evidence>
<dbReference type="Proteomes" id="UP000199518">
    <property type="component" value="Unassembled WGS sequence"/>
</dbReference>
<protein>
    <recommendedName>
        <fullName evidence="4">Caspase domain-containing protein</fullName>
    </recommendedName>
</protein>
<keyword evidence="1" id="KW-0472">Membrane</keyword>
<dbReference type="EMBL" id="FOQD01000004">
    <property type="protein sequence ID" value="SFH91775.1"/>
    <property type="molecule type" value="Genomic_DNA"/>
</dbReference>
<reference evidence="3" key="1">
    <citation type="submission" date="2016-10" db="EMBL/GenBank/DDBJ databases">
        <authorList>
            <person name="Varghese N."/>
            <person name="Submissions S."/>
        </authorList>
    </citation>
    <scope>NUCLEOTIDE SEQUENCE [LARGE SCALE GENOMIC DNA]</scope>
    <source>
        <strain evidence="3">DSM 26348</strain>
    </source>
</reference>
<feature type="transmembrane region" description="Helical" evidence="1">
    <location>
        <begin position="54"/>
        <end position="72"/>
    </location>
</feature>
<evidence type="ECO:0000313" key="3">
    <source>
        <dbReference type="Proteomes" id="UP000199518"/>
    </source>
</evidence>
<dbReference type="STRING" id="1576369.SAMN05421753_1043"/>
<evidence type="ECO:0008006" key="4">
    <source>
        <dbReference type="Google" id="ProtNLM"/>
    </source>
</evidence>
<evidence type="ECO:0000313" key="2">
    <source>
        <dbReference type="EMBL" id="SFH91775.1"/>
    </source>
</evidence>
<organism evidence="2 3">
    <name type="scientific">Planctomicrobium piriforme</name>
    <dbReference type="NCBI Taxonomy" id="1576369"/>
    <lineage>
        <taxon>Bacteria</taxon>
        <taxon>Pseudomonadati</taxon>
        <taxon>Planctomycetota</taxon>
        <taxon>Planctomycetia</taxon>
        <taxon>Planctomycetales</taxon>
        <taxon>Planctomycetaceae</taxon>
        <taxon>Planctomicrobium</taxon>
    </lineage>
</organism>
<keyword evidence="3" id="KW-1185">Reference proteome</keyword>
<gene>
    <name evidence="2" type="ORF">SAMN05421753_1043</name>
</gene>
<accession>A0A1I3DYK5</accession>